<feature type="compositionally biased region" description="Polar residues" evidence="1">
    <location>
        <begin position="419"/>
        <end position="430"/>
    </location>
</feature>
<organism evidence="2 3">
    <name type="scientific">Sinanodonta woodiana</name>
    <name type="common">Chinese pond mussel</name>
    <name type="synonym">Anodonta woodiana</name>
    <dbReference type="NCBI Taxonomy" id="1069815"/>
    <lineage>
        <taxon>Eukaryota</taxon>
        <taxon>Metazoa</taxon>
        <taxon>Spiralia</taxon>
        <taxon>Lophotrochozoa</taxon>
        <taxon>Mollusca</taxon>
        <taxon>Bivalvia</taxon>
        <taxon>Autobranchia</taxon>
        <taxon>Heteroconchia</taxon>
        <taxon>Palaeoheterodonta</taxon>
        <taxon>Unionida</taxon>
        <taxon>Unionoidea</taxon>
        <taxon>Unionidae</taxon>
        <taxon>Unioninae</taxon>
        <taxon>Sinanodonta</taxon>
    </lineage>
</organism>
<feature type="compositionally biased region" description="Polar residues" evidence="1">
    <location>
        <begin position="133"/>
        <end position="159"/>
    </location>
</feature>
<accession>A0ABD3TIH2</accession>
<dbReference type="AlphaFoldDB" id="A0ABD3TIH2"/>
<feature type="region of interest" description="Disordered" evidence="1">
    <location>
        <begin position="1"/>
        <end position="75"/>
    </location>
</feature>
<feature type="region of interest" description="Disordered" evidence="1">
    <location>
        <begin position="518"/>
        <end position="557"/>
    </location>
</feature>
<proteinExistence type="predicted"/>
<protein>
    <submittedName>
        <fullName evidence="2">Uncharacterized protein</fullName>
    </submittedName>
</protein>
<keyword evidence="3" id="KW-1185">Reference proteome</keyword>
<sequence length="626" mass="68474">MGNKSSSHKDPTLPGEIRGRSRSFTGLTSKFRRANKSPPRERSSSFSDSRLKKGSLKSSQSQNGALKSGQNGHVACRGQDVVLTTAGKSTATNIKQELTLPVDNSKHEIISSNLSQSAPGGRPFHYRTGLANEESTNTPSRSGGQSSRSNVTVLSNLTPEKTGKKTDGRTSTPQKSSDKKEPQLETYIGSPRLSVSHVRQVSRELFADHIEDLSRRRGRAVMNRDLSLSQASLGLLSNKSKSMHSLNSNDYDYEERCHVGELMSMEDRIKMGELCKNITSHFASDMQDGDLEPFMRPRTSSAPSLELANYERKIVAMGTASAQLRQQYAINSSSPKRQNASQNNVQSGVIQARKMLVARALKDEDAKENSSLVSPIVSDERSNSPTSRSISPEGSSVGNFRSKSPGMYKLGRSISPVSNRSVSPLSQGFSKGSPGKGVQQTRELLTHSPLQYINEEQMLATNMTKSMRKFMMSGGSPNSKFGVVLSDYENISNFDKKSIRNVDKIMRDRSSSFSLMPTARSSFKNSHSSEVPTVSKSNDSTPFSTGGDSGFRSRSQSWSSLSRKSTCSSIGQLANIPNALNPASRLWSYSVTSLSEMPMDIPHCERYVQSEETEGVEDSCTFSSGR</sequence>
<evidence type="ECO:0000313" key="2">
    <source>
        <dbReference type="EMBL" id="KAL3836273.1"/>
    </source>
</evidence>
<name>A0ABD3TIH2_SINWO</name>
<evidence type="ECO:0000256" key="1">
    <source>
        <dbReference type="SAM" id="MobiDB-lite"/>
    </source>
</evidence>
<comment type="caution">
    <text evidence="2">The sequence shown here is derived from an EMBL/GenBank/DDBJ whole genome shotgun (WGS) entry which is preliminary data.</text>
</comment>
<reference evidence="2 3" key="1">
    <citation type="submission" date="2024-11" db="EMBL/GenBank/DDBJ databases">
        <title>Chromosome-level genome assembly of the freshwater bivalve Anodonta woodiana.</title>
        <authorList>
            <person name="Chen X."/>
        </authorList>
    </citation>
    <scope>NUCLEOTIDE SEQUENCE [LARGE SCALE GENOMIC DNA]</scope>
    <source>
        <strain evidence="2">MN2024</strain>
        <tissue evidence="2">Gills</tissue>
    </source>
</reference>
<dbReference type="Proteomes" id="UP001634394">
    <property type="component" value="Unassembled WGS sequence"/>
</dbReference>
<gene>
    <name evidence="2" type="ORF">ACJMK2_021711</name>
</gene>
<feature type="region of interest" description="Disordered" evidence="1">
    <location>
        <begin position="419"/>
        <end position="438"/>
    </location>
</feature>
<feature type="region of interest" description="Disordered" evidence="1">
    <location>
        <begin position="362"/>
        <end position="413"/>
    </location>
</feature>
<dbReference type="EMBL" id="JBJQND010000018">
    <property type="protein sequence ID" value="KAL3836273.1"/>
    <property type="molecule type" value="Genomic_DNA"/>
</dbReference>
<feature type="region of interest" description="Disordered" evidence="1">
    <location>
        <begin position="112"/>
        <end position="191"/>
    </location>
</feature>
<feature type="compositionally biased region" description="Polar residues" evidence="1">
    <location>
        <begin position="383"/>
        <end position="402"/>
    </location>
</feature>
<evidence type="ECO:0000313" key="3">
    <source>
        <dbReference type="Proteomes" id="UP001634394"/>
    </source>
</evidence>
<feature type="compositionally biased region" description="Polar residues" evidence="1">
    <location>
        <begin position="518"/>
        <end position="546"/>
    </location>
</feature>